<feature type="transmembrane region" description="Helical" evidence="1">
    <location>
        <begin position="67"/>
        <end position="84"/>
    </location>
</feature>
<feature type="transmembrane region" description="Helical" evidence="1">
    <location>
        <begin position="30"/>
        <end position="55"/>
    </location>
</feature>
<sequence length="142" mass="15739">MLDRKLFAAFFTSVICYFIVPLFFDYSSESYFVIGLSVSIITVPILFVVGILSSLAFDSINFSKNIGLSYLIHLGCAILCAFVFSLTATGVLFIAILISFVYATIFFIIDNLSRYIEGLAKNKGKLKRAVEISAQEGDSRKD</sequence>
<evidence type="ECO:0000313" key="2">
    <source>
        <dbReference type="EMBL" id="SFP96252.1"/>
    </source>
</evidence>
<keyword evidence="3" id="KW-1185">Reference proteome</keyword>
<dbReference type="AlphaFoldDB" id="A0A1I5UM01"/>
<evidence type="ECO:0000256" key="1">
    <source>
        <dbReference type="SAM" id="Phobius"/>
    </source>
</evidence>
<keyword evidence="1" id="KW-0812">Transmembrane</keyword>
<proteinExistence type="predicted"/>
<gene>
    <name evidence="2" type="ORF">SAMN05421670_0448</name>
</gene>
<evidence type="ECO:0008006" key="4">
    <source>
        <dbReference type="Google" id="ProtNLM"/>
    </source>
</evidence>
<protein>
    <recommendedName>
        <fullName evidence="4">DUF3021 domain-containing protein</fullName>
    </recommendedName>
</protein>
<reference evidence="3" key="1">
    <citation type="submission" date="2016-10" db="EMBL/GenBank/DDBJ databases">
        <authorList>
            <person name="Varghese N."/>
            <person name="Submissions S."/>
        </authorList>
    </citation>
    <scope>NUCLEOTIDE SEQUENCE [LARGE SCALE GENOMIC DNA]</scope>
    <source>
        <strain evidence="3">DSM 11706</strain>
    </source>
</reference>
<dbReference type="Proteomes" id="UP000198734">
    <property type="component" value="Unassembled WGS sequence"/>
</dbReference>
<dbReference type="EMBL" id="FOXU01000001">
    <property type="protein sequence ID" value="SFP96252.1"/>
    <property type="molecule type" value="Genomic_DNA"/>
</dbReference>
<accession>A0A1I5UM01</accession>
<organism evidence="2 3">
    <name type="scientific">Psychrobacillus psychrotolerans</name>
    <dbReference type="NCBI Taxonomy" id="126156"/>
    <lineage>
        <taxon>Bacteria</taxon>
        <taxon>Bacillati</taxon>
        <taxon>Bacillota</taxon>
        <taxon>Bacilli</taxon>
        <taxon>Bacillales</taxon>
        <taxon>Bacillaceae</taxon>
        <taxon>Psychrobacillus</taxon>
    </lineage>
</organism>
<feature type="transmembrane region" description="Helical" evidence="1">
    <location>
        <begin position="90"/>
        <end position="109"/>
    </location>
</feature>
<name>A0A1I5UM01_9BACI</name>
<dbReference type="STRING" id="126156.SAMN05421670_0448"/>
<keyword evidence="1" id="KW-0472">Membrane</keyword>
<keyword evidence="1" id="KW-1133">Transmembrane helix</keyword>
<feature type="transmembrane region" description="Helical" evidence="1">
    <location>
        <begin position="7"/>
        <end position="24"/>
    </location>
</feature>
<evidence type="ECO:0000313" key="3">
    <source>
        <dbReference type="Proteomes" id="UP000198734"/>
    </source>
</evidence>